<evidence type="ECO:0000256" key="3">
    <source>
        <dbReference type="ARBA" id="ARBA00010425"/>
    </source>
</evidence>
<dbReference type="OrthoDB" id="5547497at2759"/>
<evidence type="ECO:0000256" key="5">
    <source>
        <dbReference type="ARBA" id="ARBA00022692"/>
    </source>
</evidence>
<feature type="transmembrane region" description="Helical" evidence="9">
    <location>
        <begin position="85"/>
        <end position="102"/>
    </location>
</feature>
<proteinExistence type="inferred from homology"/>
<feature type="transmembrane region" description="Helical" evidence="9">
    <location>
        <begin position="240"/>
        <end position="258"/>
    </location>
</feature>
<dbReference type="RefSeq" id="XP_008714319.1">
    <property type="nucleotide sequence ID" value="XM_008716097.1"/>
</dbReference>
<sequence length="367" mass="40457">MADSRGMAPSSSRTSQEETTSLIPEEEKPPEYKDIEKAEEANKTKANKGRQFLIWTVVNTLATIAIVFTNKQIFKDPSLRRNQSTFAAFHFSVTAATLWYASRPSVGMFVPQRATLVAMLPLGVAMCGNVILPNLSLAFSSVAFYQLVRVLLTPLTAIINFVFYGSKVPRQAVYCLVPICLGVGIMSYYDTKQTGRGKKQQAQTSPLGVFFALLGVLASSLYTVWIGTFHKKFNMNSMQLLFNQAPISAFLLLYVIPFTDETPQWSQMGLEKYFLILFSGLMAALINISQFFIVAGAGPVSSTVVGHLKTCSIVALGWITSGRTASDRGIFGIFMAITGIVMYSVVMYKFKKAQQEQLKVTETVATK</sequence>
<evidence type="ECO:0000256" key="2">
    <source>
        <dbReference type="ARBA" id="ARBA00004477"/>
    </source>
</evidence>
<evidence type="ECO:0000256" key="1">
    <source>
        <dbReference type="ARBA" id="ARBA00003420"/>
    </source>
</evidence>
<dbReference type="PANTHER" id="PTHR11132">
    <property type="entry name" value="SOLUTE CARRIER FAMILY 35"/>
    <property type="match status" value="1"/>
</dbReference>
<keyword evidence="12" id="KW-1185">Reference proteome</keyword>
<evidence type="ECO:0000256" key="8">
    <source>
        <dbReference type="SAM" id="MobiDB-lite"/>
    </source>
</evidence>
<feature type="transmembrane region" description="Helical" evidence="9">
    <location>
        <begin position="114"/>
        <end position="132"/>
    </location>
</feature>
<feature type="domain" description="Sugar phosphate transporter" evidence="10">
    <location>
        <begin position="52"/>
        <end position="344"/>
    </location>
</feature>
<feature type="transmembrane region" description="Helical" evidence="9">
    <location>
        <begin position="273"/>
        <end position="293"/>
    </location>
</feature>
<feature type="region of interest" description="Disordered" evidence="8">
    <location>
        <begin position="1"/>
        <end position="34"/>
    </location>
</feature>
<comment type="subunit">
    <text evidence="4">Homooligomer.</text>
</comment>
<evidence type="ECO:0000256" key="4">
    <source>
        <dbReference type="ARBA" id="ARBA00011182"/>
    </source>
</evidence>
<dbReference type="GO" id="GO:0005789">
    <property type="term" value="C:endoplasmic reticulum membrane"/>
    <property type="evidence" value="ECO:0007669"/>
    <property type="project" value="UniProtKB-SubCell"/>
</dbReference>
<evidence type="ECO:0000256" key="9">
    <source>
        <dbReference type="SAM" id="Phobius"/>
    </source>
</evidence>
<dbReference type="VEuPathDB" id="FungiDB:HMPREF1541_01740"/>
<comment type="subcellular location">
    <subcellularLocation>
        <location evidence="2">Endoplasmic reticulum membrane</location>
        <topology evidence="2">Multi-pass membrane protein</topology>
    </subcellularLocation>
</comment>
<feature type="transmembrane region" description="Helical" evidence="9">
    <location>
        <begin position="209"/>
        <end position="228"/>
    </location>
</feature>
<dbReference type="InterPro" id="IPR050186">
    <property type="entry name" value="TPT_transporter"/>
</dbReference>
<organism evidence="11 12">
    <name type="scientific">Cyphellophora europaea (strain CBS 101466)</name>
    <name type="common">Phialophora europaea</name>
    <dbReference type="NCBI Taxonomy" id="1220924"/>
    <lineage>
        <taxon>Eukaryota</taxon>
        <taxon>Fungi</taxon>
        <taxon>Dikarya</taxon>
        <taxon>Ascomycota</taxon>
        <taxon>Pezizomycotina</taxon>
        <taxon>Eurotiomycetes</taxon>
        <taxon>Chaetothyriomycetidae</taxon>
        <taxon>Chaetothyriales</taxon>
        <taxon>Cyphellophoraceae</taxon>
        <taxon>Cyphellophora</taxon>
    </lineage>
</organism>
<keyword evidence="6 9" id="KW-1133">Transmembrane helix</keyword>
<dbReference type="AlphaFoldDB" id="W2S3H0"/>
<evidence type="ECO:0000259" key="10">
    <source>
        <dbReference type="Pfam" id="PF03151"/>
    </source>
</evidence>
<feature type="compositionally biased region" description="Basic and acidic residues" evidence="8">
    <location>
        <begin position="25"/>
        <end position="34"/>
    </location>
</feature>
<gene>
    <name evidence="11" type="ORF">HMPREF1541_01740</name>
</gene>
<dbReference type="GeneID" id="19969079"/>
<keyword evidence="7 9" id="KW-0472">Membrane</keyword>
<name>W2S3H0_CYPE1</name>
<protein>
    <recommendedName>
        <fullName evidence="10">Sugar phosphate transporter domain-containing protein</fullName>
    </recommendedName>
</protein>
<feature type="transmembrane region" description="Helical" evidence="9">
    <location>
        <begin position="172"/>
        <end position="189"/>
    </location>
</feature>
<dbReference type="eggNOG" id="KOG1441">
    <property type="taxonomic scope" value="Eukaryota"/>
</dbReference>
<comment type="function">
    <text evidence="1">Involved in the import of GDP-mannose from the cytoplasm into the Golgi lumen.</text>
</comment>
<dbReference type="InParanoid" id="W2S3H0"/>
<dbReference type="InterPro" id="IPR004853">
    <property type="entry name" value="Sugar_P_trans_dom"/>
</dbReference>
<feature type="transmembrane region" description="Helical" evidence="9">
    <location>
        <begin position="144"/>
        <end position="165"/>
    </location>
</feature>
<keyword evidence="5 9" id="KW-0812">Transmembrane</keyword>
<evidence type="ECO:0000313" key="11">
    <source>
        <dbReference type="EMBL" id="ETN42583.1"/>
    </source>
</evidence>
<dbReference type="HOGENOM" id="CLU_048347_3_0_1"/>
<reference evidence="11 12" key="1">
    <citation type="submission" date="2013-03" db="EMBL/GenBank/DDBJ databases">
        <title>The Genome Sequence of Phialophora europaea CBS 101466.</title>
        <authorList>
            <consortium name="The Broad Institute Genomics Platform"/>
            <person name="Cuomo C."/>
            <person name="de Hoog S."/>
            <person name="Gorbushina A."/>
            <person name="Walker B."/>
            <person name="Young S.K."/>
            <person name="Zeng Q."/>
            <person name="Gargeya S."/>
            <person name="Fitzgerald M."/>
            <person name="Haas B."/>
            <person name="Abouelleil A."/>
            <person name="Allen A.W."/>
            <person name="Alvarado L."/>
            <person name="Arachchi H.M."/>
            <person name="Berlin A.M."/>
            <person name="Chapman S.B."/>
            <person name="Gainer-Dewar J."/>
            <person name="Goldberg J."/>
            <person name="Griggs A."/>
            <person name="Gujja S."/>
            <person name="Hansen M."/>
            <person name="Howarth C."/>
            <person name="Imamovic A."/>
            <person name="Ireland A."/>
            <person name="Larimer J."/>
            <person name="McCowan C."/>
            <person name="Murphy C."/>
            <person name="Pearson M."/>
            <person name="Poon T.W."/>
            <person name="Priest M."/>
            <person name="Roberts A."/>
            <person name="Saif S."/>
            <person name="Shea T."/>
            <person name="Sisk P."/>
            <person name="Sykes S."/>
            <person name="Wortman J."/>
            <person name="Nusbaum C."/>
            <person name="Birren B."/>
        </authorList>
    </citation>
    <scope>NUCLEOTIDE SEQUENCE [LARGE SCALE GENOMIC DNA]</scope>
    <source>
        <strain evidence="11 12">CBS 101466</strain>
    </source>
</reference>
<comment type="similarity">
    <text evidence="3">Belongs to the TPT transporter family. SLC35D subfamily.</text>
</comment>
<feature type="transmembrane region" description="Helical" evidence="9">
    <location>
        <begin position="52"/>
        <end position="73"/>
    </location>
</feature>
<dbReference type="STRING" id="1220924.W2S3H0"/>
<feature type="transmembrane region" description="Helical" evidence="9">
    <location>
        <begin position="300"/>
        <end position="319"/>
    </location>
</feature>
<dbReference type="EMBL" id="KB822718">
    <property type="protein sequence ID" value="ETN42583.1"/>
    <property type="molecule type" value="Genomic_DNA"/>
</dbReference>
<accession>W2S3H0</accession>
<evidence type="ECO:0000256" key="6">
    <source>
        <dbReference type="ARBA" id="ARBA00022989"/>
    </source>
</evidence>
<feature type="compositionally biased region" description="Low complexity" evidence="8">
    <location>
        <begin position="10"/>
        <end position="21"/>
    </location>
</feature>
<evidence type="ECO:0000313" key="12">
    <source>
        <dbReference type="Proteomes" id="UP000030752"/>
    </source>
</evidence>
<dbReference type="Pfam" id="PF03151">
    <property type="entry name" value="TPT"/>
    <property type="match status" value="1"/>
</dbReference>
<dbReference type="Proteomes" id="UP000030752">
    <property type="component" value="Unassembled WGS sequence"/>
</dbReference>
<feature type="transmembrane region" description="Helical" evidence="9">
    <location>
        <begin position="331"/>
        <end position="350"/>
    </location>
</feature>
<evidence type="ECO:0000256" key="7">
    <source>
        <dbReference type="ARBA" id="ARBA00023136"/>
    </source>
</evidence>